<dbReference type="OrthoDB" id="248140at2157"/>
<proteinExistence type="predicted"/>
<name>L9W8F3_9EURY</name>
<protein>
    <recommendedName>
        <fullName evidence="3">Cell surface glycoprotein</fullName>
    </recommendedName>
</protein>
<keyword evidence="2" id="KW-1185">Reference proteome</keyword>
<dbReference type="STRING" id="1114856.GCA_000383975_03704"/>
<evidence type="ECO:0000313" key="1">
    <source>
        <dbReference type="EMBL" id="ELY45795.1"/>
    </source>
</evidence>
<dbReference type="AlphaFoldDB" id="L9W8F3"/>
<reference evidence="1 2" key="1">
    <citation type="journal article" date="2014" name="PLoS Genet.">
        <title>Phylogenetically driven sequencing of extremely halophilic archaea reveals strategies for static and dynamic osmo-response.</title>
        <authorList>
            <person name="Becker E.A."/>
            <person name="Seitzer P.M."/>
            <person name="Tritt A."/>
            <person name="Larsen D."/>
            <person name="Krusor M."/>
            <person name="Yao A.I."/>
            <person name="Wu D."/>
            <person name="Madern D."/>
            <person name="Eisen J.A."/>
            <person name="Darling A.E."/>
            <person name="Facciotti M.T."/>
        </authorList>
    </citation>
    <scope>NUCLEOTIDE SEQUENCE [LARGE SCALE GENOMIC DNA]</scope>
    <source>
        <strain evidence="1 2">GA33</strain>
    </source>
</reference>
<dbReference type="EMBL" id="AOHW01000006">
    <property type="protein sequence ID" value="ELY45795.1"/>
    <property type="molecule type" value="Genomic_DNA"/>
</dbReference>
<sequence length="219" mass="23473">MLLTGGGIVLGTTLGTVPATAMGQDDSDDDEESDSIEFTGDGVTVTEEFEIDGGPTLIDGVHEGESTFEVRAVPSENGQDYSLLSHIGPFDGSTGTFVEEGTYVLYVDADGPWELTVQQPHVSEDDAENPPFSITSSGTDWIGPILFDGDTVVKAMYEAESYFRVDVVPQETENDDFVWNGRELVFDAIGPFGGVTAVHTEGVGYVTVSAVDEWTLEIE</sequence>
<comment type="caution">
    <text evidence="1">The sequence shown here is derived from an EMBL/GenBank/DDBJ whole genome shotgun (WGS) entry which is preliminary data.</text>
</comment>
<dbReference type="Proteomes" id="UP000011599">
    <property type="component" value="Unassembled WGS sequence"/>
</dbReference>
<evidence type="ECO:0008006" key="3">
    <source>
        <dbReference type="Google" id="ProtNLM"/>
    </source>
</evidence>
<gene>
    <name evidence="1" type="ORF">C496_02597</name>
</gene>
<organism evidence="1 2">
    <name type="scientific">Natronorubrum tibetense GA33</name>
    <dbReference type="NCBI Taxonomy" id="1114856"/>
    <lineage>
        <taxon>Archaea</taxon>
        <taxon>Methanobacteriati</taxon>
        <taxon>Methanobacteriota</taxon>
        <taxon>Stenosarchaea group</taxon>
        <taxon>Halobacteria</taxon>
        <taxon>Halobacteriales</taxon>
        <taxon>Natrialbaceae</taxon>
        <taxon>Natronorubrum</taxon>
    </lineage>
</organism>
<accession>L9W8F3</accession>
<dbReference type="eggNOG" id="arCOG09394">
    <property type="taxonomic scope" value="Archaea"/>
</dbReference>
<evidence type="ECO:0000313" key="2">
    <source>
        <dbReference type="Proteomes" id="UP000011599"/>
    </source>
</evidence>
<dbReference type="PATRIC" id="fig|1114856.3.peg.537"/>